<comment type="caution">
    <text evidence="2">The sequence shown here is derived from an EMBL/GenBank/DDBJ whole genome shotgun (WGS) entry which is preliminary data.</text>
</comment>
<feature type="compositionally biased region" description="Basic and acidic residues" evidence="1">
    <location>
        <begin position="26"/>
        <end position="38"/>
    </location>
</feature>
<feature type="region of interest" description="Disordered" evidence="1">
    <location>
        <begin position="15"/>
        <end position="38"/>
    </location>
</feature>
<protein>
    <submittedName>
        <fullName evidence="2">Transposable element Tc1 transposase</fullName>
    </submittedName>
</protein>
<proteinExistence type="predicted"/>
<dbReference type="OrthoDB" id="6429857at2759"/>
<gene>
    <name evidence="2" type="primary">X975_22733</name>
    <name evidence="2" type="ORF">TNIN_432391</name>
</gene>
<dbReference type="AlphaFoldDB" id="A0A8X7CBY3"/>
<name>A0A8X7CBY3_9ARAC</name>
<evidence type="ECO:0000313" key="2">
    <source>
        <dbReference type="EMBL" id="GFY60722.1"/>
    </source>
</evidence>
<accession>A0A8X7CBY3</accession>
<dbReference type="EMBL" id="BMAV01013266">
    <property type="protein sequence ID" value="GFY60722.1"/>
    <property type="molecule type" value="Genomic_DNA"/>
</dbReference>
<dbReference type="Proteomes" id="UP000886998">
    <property type="component" value="Unassembled WGS sequence"/>
</dbReference>
<organism evidence="2 3">
    <name type="scientific">Trichonephila inaurata madagascariensis</name>
    <dbReference type="NCBI Taxonomy" id="2747483"/>
    <lineage>
        <taxon>Eukaryota</taxon>
        <taxon>Metazoa</taxon>
        <taxon>Ecdysozoa</taxon>
        <taxon>Arthropoda</taxon>
        <taxon>Chelicerata</taxon>
        <taxon>Arachnida</taxon>
        <taxon>Araneae</taxon>
        <taxon>Araneomorphae</taxon>
        <taxon>Entelegynae</taxon>
        <taxon>Araneoidea</taxon>
        <taxon>Nephilidae</taxon>
        <taxon>Trichonephila</taxon>
        <taxon>Trichonephila inaurata</taxon>
    </lineage>
</organism>
<reference evidence="2" key="1">
    <citation type="submission" date="2020-08" db="EMBL/GenBank/DDBJ databases">
        <title>Multicomponent nature underlies the extraordinary mechanical properties of spider dragline silk.</title>
        <authorList>
            <person name="Kono N."/>
            <person name="Nakamura H."/>
            <person name="Mori M."/>
            <person name="Yoshida Y."/>
            <person name="Ohtoshi R."/>
            <person name="Malay A.D."/>
            <person name="Moran D.A.P."/>
            <person name="Tomita M."/>
            <person name="Numata K."/>
            <person name="Arakawa K."/>
        </authorList>
    </citation>
    <scope>NUCLEOTIDE SEQUENCE</scope>
</reference>
<sequence length="115" mass="13217">MTFLRHEVEGEEHRILAENGFGSRSKRMESNEQVQRDEPTATTLVANRHACKISFIFCDRPHSSQDCQKMSNKSYEDRKSVVMRRRYCLVCLKRGHTAKNCHSSVVTGSRVLSVT</sequence>
<keyword evidence="3" id="KW-1185">Reference proteome</keyword>
<evidence type="ECO:0000313" key="3">
    <source>
        <dbReference type="Proteomes" id="UP000886998"/>
    </source>
</evidence>
<evidence type="ECO:0000256" key="1">
    <source>
        <dbReference type="SAM" id="MobiDB-lite"/>
    </source>
</evidence>